<feature type="transmembrane region" description="Helical" evidence="2">
    <location>
        <begin position="20"/>
        <end position="40"/>
    </location>
</feature>
<keyword evidence="2" id="KW-1133">Transmembrane helix</keyword>
<evidence type="ECO:0000313" key="5">
    <source>
        <dbReference type="Proteomes" id="UP000016931"/>
    </source>
</evidence>
<dbReference type="GeneID" id="27898469"/>
<feature type="transmembrane region" description="Helical" evidence="2">
    <location>
        <begin position="165"/>
        <end position="190"/>
    </location>
</feature>
<feature type="transmembrane region" description="Helical" evidence="2">
    <location>
        <begin position="93"/>
        <end position="112"/>
    </location>
</feature>
<dbReference type="HOGENOM" id="CLU_036632_1_0_1"/>
<sequence>MADSAVPTWEFSTAITQDSHGAYLMVVSILGLVASVLVLGNRLIIRWPWSELLGNDDWVTAVAQSAILLGAVREGLGERSDLIGGKVVVVQKLIYTSSILFVLALCLGKLAVACLLSRLSPRRAATAITCAILLYGLAGILTIALCQDISQPWMVTAASSRSTLARWAAVEAMGMALDTVLIAYSASLVGDLNIRRSTRFSVFLGFALRFPVIIFAALRLAAMATIDYQDITFSCVNTEVYGQVEMHYNLVAATIPCLRIFLKGWNTSFNSTSLKGIDPEAYTVHSSLSPARTPRPSKHSRPSQSNRLSWRSRRADMDEIFDGITHKTESTISSDRHAIHRQTCDGSKHPITVHHSIDIEIK</sequence>
<organism evidence="4 5">
    <name type="scientific">Sphaerulina musiva (strain SO2202)</name>
    <name type="common">Poplar stem canker fungus</name>
    <name type="synonym">Septoria musiva</name>
    <dbReference type="NCBI Taxonomy" id="692275"/>
    <lineage>
        <taxon>Eukaryota</taxon>
        <taxon>Fungi</taxon>
        <taxon>Dikarya</taxon>
        <taxon>Ascomycota</taxon>
        <taxon>Pezizomycotina</taxon>
        <taxon>Dothideomycetes</taxon>
        <taxon>Dothideomycetidae</taxon>
        <taxon>Mycosphaerellales</taxon>
        <taxon>Mycosphaerellaceae</taxon>
        <taxon>Sphaerulina</taxon>
    </lineage>
</organism>
<protein>
    <recommendedName>
        <fullName evidence="3">Rhodopsin domain-containing protein</fullName>
    </recommendedName>
</protein>
<keyword evidence="5" id="KW-1185">Reference proteome</keyword>
<feature type="transmembrane region" description="Helical" evidence="2">
    <location>
        <begin position="124"/>
        <end position="145"/>
    </location>
</feature>
<keyword evidence="2" id="KW-0472">Membrane</keyword>
<gene>
    <name evidence="4" type="ORF">SEPMUDRAFT_117384</name>
</gene>
<dbReference type="AlphaFoldDB" id="M3AZ66"/>
<name>M3AZ66_SPHMS</name>
<dbReference type="InterPro" id="IPR049326">
    <property type="entry name" value="Rhodopsin_dom_fungi"/>
</dbReference>
<dbReference type="eggNOG" id="ENOG502SPVV">
    <property type="taxonomic scope" value="Eukaryota"/>
</dbReference>
<dbReference type="PANTHER" id="PTHR39614">
    <property type="entry name" value="INTEGRAL MEMBRANE PROTEIN"/>
    <property type="match status" value="1"/>
</dbReference>
<dbReference type="OMA" id="FMRITIN"/>
<feature type="domain" description="Rhodopsin" evidence="3">
    <location>
        <begin position="42"/>
        <end position="262"/>
    </location>
</feature>
<dbReference type="Proteomes" id="UP000016931">
    <property type="component" value="Unassembled WGS sequence"/>
</dbReference>
<evidence type="ECO:0000256" key="2">
    <source>
        <dbReference type="SAM" id="Phobius"/>
    </source>
</evidence>
<proteinExistence type="predicted"/>
<dbReference type="PANTHER" id="PTHR39614:SF2">
    <property type="entry name" value="INTEGRAL MEMBRANE PROTEIN"/>
    <property type="match status" value="1"/>
</dbReference>
<dbReference type="RefSeq" id="XP_016760953.1">
    <property type="nucleotide sequence ID" value="XM_016901332.1"/>
</dbReference>
<feature type="transmembrane region" description="Helical" evidence="2">
    <location>
        <begin position="202"/>
        <end position="226"/>
    </location>
</feature>
<feature type="region of interest" description="Disordered" evidence="1">
    <location>
        <begin position="286"/>
        <end position="309"/>
    </location>
</feature>
<evidence type="ECO:0000256" key="1">
    <source>
        <dbReference type="SAM" id="MobiDB-lite"/>
    </source>
</evidence>
<reference evidence="4 5" key="1">
    <citation type="journal article" date="2012" name="PLoS Pathog.">
        <title>Diverse lifestyles and strategies of plant pathogenesis encoded in the genomes of eighteen Dothideomycetes fungi.</title>
        <authorList>
            <person name="Ohm R.A."/>
            <person name="Feau N."/>
            <person name="Henrissat B."/>
            <person name="Schoch C.L."/>
            <person name="Horwitz B.A."/>
            <person name="Barry K.W."/>
            <person name="Condon B.J."/>
            <person name="Copeland A.C."/>
            <person name="Dhillon B."/>
            <person name="Glaser F."/>
            <person name="Hesse C.N."/>
            <person name="Kosti I."/>
            <person name="LaButti K."/>
            <person name="Lindquist E.A."/>
            <person name="Lucas S."/>
            <person name="Salamov A.A."/>
            <person name="Bradshaw R.E."/>
            <person name="Ciuffetti L."/>
            <person name="Hamelin R.C."/>
            <person name="Kema G.H.J."/>
            <person name="Lawrence C."/>
            <person name="Scott J.A."/>
            <person name="Spatafora J.W."/>
            <person name="Turgeon B.G."/>
            <person name="de Wit P.J.G.M."/>
            <person name="Zhong S."/>
            <person name="Goodwin S.B."/>
            <person name="Grigoriev I.V."/>
        </authorList>
    </citation>
    <scope>NUCLEOTIDE SEQUENCE [LARGE SCALE GENOMIC DNA]</scope>
    <source>
        <strain evidence="4 5">SO2202</strain>
    </source>
</reference>
<keyword evidence="2" id="KW-0812">Transmembrane</keyword>
<dbReference type="OrthoDB" id="3638925at2759"/>
<dbReference type="EMBL" id="KB456264">
    <property type="protein sequence ID" value="EMF12832.1"/>
    <property type="molecule type" value="Genomic_DNA"/>
</dbReference>
<evidence type="ECO:0000259" key="3">
    <source>
        <dbReference type="Pfam" id="PF20684"/>
    </source>
</evidence>
<evidence type="ECO:0000313" key="4">
    <source>
        <dbReference type="EMBL" id="EMF12832.1"/>
    </source>
</evidence>
<dbReference type="STRING" id="692275.M3AZ66"/>
<dbReference type="Pfam" id="PF20684">
    <property type="entry name" value="Fung_rhodopsin"/>
    <property type="match status" value="1"/>
</dbReference>
<accession>M3AZ66</accession>